<gene>
    <name evidence="3" type="ORF">CSLFYP84_02827</name>
    <name evidence="2" type="ORF">PM006_02340</name>
</gene>
<feature type="transmembrane region" description="Helical" evidence="1">
    <location>
        <begin position="155"/>
        <end position="175"/>
    </location>
</feature>
<evidence type="ECO:0000313" key="2">
    <source>
        <dbReference type="EMBL" id="MDB1999035.1"/>
    </source>
</evidence>
<reference evidence="3" key="1">
    <citation type="submission" date="2019-11" db="EMBL/GenBank/DDBJ databases">
        <authorList>
            <person name="Feng L."/>
        </authorList>
    </citation>
    <scope>NUCLEOTIDE SEQUENCE</scope>
    <source>
        <strain evidence="3">CsymbiosumLFYP84</strain>
    </source>
</reference>
<dbReference type="GeneID" id="61833914"/>
<feature type="transmembrane region" description="Helical" evidence="1">
    <location>
        <begin position="126"/>
        <end position="149"/>
    </location>
</feature>
<name>A0A6N3G2S6_CLOSY</name>
<organism evidence="3">
    <name type="scientific">Clostridium symbiosum</name>
    <name type="common">Bacteroides symbiosus</name>
    <dbReference type="NCBI Taxonomy" id="1512"/>
    <lineage>
        <taxon>Bacteria</taxon>
        <taxon>Bacillati</taxon>
        <taxon>Bacillota</taxon>
        <taxon>Clostridia</taxon>
        <taxon>Lachnospirales</taxon>
        <taxon>Lachnospiraceae</taxon>
        <taxon>Otoolea</taxon>
    </lineage>
</organism>
<feature type="transmembrane region" description="Helical" evidence="1">
    <location>
        <begin position="265"/>
        <end position="286"/>
    </location>
</feature>
<dbReference type="EMBL" id="CACRUA010000030">
    <property type="protein sequence ID" value="VYU58694.1"/>
    <property type="molecule type" value="Genomic_DNA"/>
</dbReference>
<evidence type="ECO:0000256" key="1">
    <source>
        <dbReference type="SAM" id="Phobius"/>
    </source>
</evidence>
<dbReference type="RefSeq" id="WP_190278460.1">
    <property type="nucleotide sequence ID" value="NZ_CACRUA010000030.1"/>
</dbReference>
<feature type="transmembrane region" description="Helical" evidence="1">
    <location>
        <begin position="213"/>
        <end position="237"/>
    </location>
</feature>
<proteinExistence type="predicted"/>
<accession>A0A6N3G2S6</accession>
<sequence>MGGRTYRYYNFREYEGGAFSRYLEEMAGKGWYIDGYVFDSVWRFRKGKPSKRRYNAVLMPGSSSVDIDESGDTKMFRDFCTEAGWILEYGGIVWQIFYTEDESLLPIETDPGSKLEIIGDIMMQPALIAIDFIAAILLIALAAAVWFASGMTFKSADQGVACAMLLLWSCIFIGGRISMICWYNKAVHAAESGASLNSSTLGQIKIRSSLKMMAFAATVLAAAGILPLMKTMCWLVIFRGMCREAFRYRKENAGVNGADKLRVRIILAVIILFFGYFLCFDMKYIFSVFMK</sequence>
<reference evidence="2" key="2">
    <citation type="submission" date="2023-01" db="EMBL/GenBank/DDBJ databases">
        <title>Human gut microbiome strain richness.</title>
        <authorList>
            <person name="Chen-Liaw A."/>
        </authorList>
    </citation>
    <scope>NUCLEOTIDE SEQUENCE</scope>
    <source>
        <strain evidence="2">B1_m1001713B170214d0_201011</strain>
    </source>
</reference>
<keyword evidence="1" id="KW-0472">Membrane</keyword>
<keyword evidence="1" id="KW-0812">Transmembrane</keyword>
<dbReference type="AlphaFoldDB" id="A0A6N3G2S6"/>
<evidence type="ECO:0000313" key="3">
    <source>
        <dbReference type="EMBL" id="VYU58694.1"/>
    </source>
</evidence>
<dbReference type="EMBL" id="JAQLGM010000003">
    <property type="protein sequence ID" value="MDB1999035.1"/>
    <property type="molecule type" value="Genomic_DNA"/>
</dbReference>
<dbReference type="Proteomes" id="UP001300871">
    <property type="component" value="Unassembled WGS sequence"/>
</dbReference>
<keyword evidence="1" id="KW-1133">Transmembrane helix</keyword>
<protein>
    <submittedName>
        <fullName evidence="2">DUF2812 domain-containing protein</fullName>
    </submittedName>
</protein>